<organism evidence="1 2">
    <name type="scientific">Mucilaginibacter polytrichastri</name>
    <dbReference type="NCBI Taxonomy" id="1302689"/>
    <lineage>
        <taxon>Bacteria</taxon>
        <taxon>Pseudomonadati</taxon>
        <taxon>Bacteroidota</taxon>
        <taxon>Sphingobacteriia</taxon>
        <taxon>Sphingobacteriales</taxon>
        <taxon>Sphingobacteriaceae</taxon>
        <taxon>Mucilaginibacter</taxon>
    </lineage>
</organism>
<gene>
    <name evidence="1" type="ORF">RG47T_1551</name>
</gene>
<accession>A0A1Q5ZWE8</accession>
<reference evidence="1 2" key="1">
    <citation type="submission" date="2016-11" db="EMBL/GenBank/DDBJ databases">
        <title>Whole Genome Sequencing of Mucilaginibacter polytrichastri RG4-7(T) isolated from the moss sample.</title>
        <authorList>
            <person name="Li Y."/>
        </authorList>
    </citation>
    <scope>NUCLEOTIDE SEQUENCE [LARGE SCALE GENOMIC DNA]</scope>
    <source>
        <strain evidence="1 2">RG4-7</strain>
    </source>
</reference>
<dbReference type="AlphaFoldDB" id="A0A1Q5ZWE8"/>
<comment type="caution">
    <text evidence="1">The sequence shown here is derived from an EMBL/GenBank/DDBJ whole genome shotgun (WGS) entry which is preliminary data.</text>
</comment>
<keyword evidence="2" id="KW-1185">Reference proteome</keyword>
<protein>
    <submittedName>
        <fullName evidence="1">Uncharacterized protein</fullName>
    </submittedName>
</protein>
<sequence>MIVSKNEAMGEAKPRTSTGLFLCLKVFFINKDFRKYPSQIDS</sequence>
<dbReference type="Proteomes" id="UP000186720">
    <property type="component" value="Unassembled WGS sequence"/>
</dbReference>
<evidence type="ECO:0000313" key="2">
    <source>
        <dbReference type="Proteomes" id="UP000186720"/>
    </source>
</evidence>
<dbReference type="EMBL" id="MPPL01000001">
    <property type="protein sequence ID" value="OKS86101.1"/>
    <property type="molecule type" value="Genomic_DNA"/>
</dbReference>
<evidence type="ECO:0000313" key="1">
    <source>
        <dbReference type="EMBL" id="OKS86101.1"/>
    </source>
</evidence>
<proteinExistence type="predicted"/>
<name>A0A1Q5ZWE8_9SPHI</name>